<dbReference type="EMBL" id="BAAACG010000010">
    <property type="protein sequence ID" value="GAA0740954.1"/>
    <property type="molecule type" value="Genomic_DNA"/>
</dbReference>
<sequence length="229" mass="26963">MTKIFIIEDDDKLSEHIKEYIERYDYEVVTVEDYKQIENQFYKINPDLVLLDINLPYYDGFYFCRVFRRKSTVPIIIISARTLEAEQVMGIELGADDYITKPLSLQLLLVKIKACLRRSCGKYTKKTSINVNGLKLDESNYKIFYKNKEVELSKNECKLIKKLMTQKDKIVTRENLLKILWDDTIFVDDNTLNVNVTRVKNKLRNIGIKKVIKTKRGIGYYFDSSLIDN</sequence>
<proteinExistence type="predicted"/>
<evidence type="ECO:0000259" key="8">
    <source>
        <dbReference type="PROSITE" id="PS50110"/>
    </source>
</evidence>
<dbReference type="PROSITE" id="PS51755">
    <property type="entry name" value="OMPR_PHOB"/>
    <property type="match status" value="1"/>
</dbReference>
<dbReference type="InterPro" id="IPR001789">
    <property type="entry name" value="Sig_transdc_resp-reg_receiver"/>
</dbReference>
<keyword evidence="3 7" id="KW-0238">DNA-binding</keyword>
<dbReference type="Pfam" id="PF00072">
    <property type="entry name" value="Response_reg"/>
    <property type="match status" value="1"/>
</dbReference>
<dbReference type="PROSITE" id="PS50110">
    <property type="entry name" value="RESPONSE_REGULATORY"/>
    <property type="match status" value="1"/>
</dbReference>
<dbReference type="InterPro" id="IPR011006">
    <property type="entry name" value="CheY-like_superfamily"/>
</dbReference>
<dbReference type="CDD" id="cd00383">
    <property type="entry name" value="trans_reg_C"/>
    <property type="match status" value="1"/>
</dbReference>
<keyword evidence="2" id="KW-0805">Transcription regulation</keyword>
<gene>
    <name evidence="10" type="ORF">GCM10008906_21500</name>
</gene>
<evidence type="ECO:0000256" key="3">
    <source>
        <dbReference type="ARBA" id="ARBA00023125"/>
    </source>
</evidence>
<dbReference type="Gene3D" id="1.10.10.10">
    <property type="entry name" value="Winged helix-like DNA-binding domain superfamily/Winged helix DNA-binding domain"/>
    <property type="match status" value="1"/>
</dbReference>
<feature type="domain" description="OmpR/PhoB-type" evidence="9">
    <location>
        <begin position="126"/>
        <end position="224"/>
    </location>
</feature>
<evidence type="ECO:0000256" key="4">
    <source>
        <dbReference type="ARBA" id="ARBA00023163"/>
    </source>
</evidence>
<dbReference type="SUPFAM" id="SSF52172">
    <property type="entry name" value="CheY-like"/>
    <property type="match status" value="1"/>
</dbReference>
<evidence type="ECO:0000256" key="6">
    <source>
        <dbReference type="PROSITE-ProRule" id="PRU00169"/>
    </source>
</evidence>
<protein>
    <recommendedName>
        <fullName evidence="1">Stage 0 sporulation protein A homolog</fullName>
    </recommendedName>
</protein>
<comment type="caution">
    <text evidence="10">The sequence shown here is derived from an EMBL/GenBank/DDBJ whole genome shotgun (WGS) entry which is preliminary data.</text>
</comment>
<dbReference type="Pfam" id="PF00486">
    <property type="entry name" value="Trans_reg_C"/>
    <property type="match status" value="1"/>
</dbReference>
<evidence type="ECO:0000259" key="9">
    <source>
        <dbReference type="PROSITE" id="PS51755"/>
    </source>
</evidence>
<evidence type="ECO:0000256" key="5">
    <source>
        <dbReference type="ARBA" id="ARBA00024867"/>
    </source>
</evidence>
<dbReference type="InterPro" id="IPR039420">
    <property type="entry name" value="WalR-like"/>
</dbReference>
<dbReference type="InterPro" id="IPR036388">
    <property type="entry name" value="WH-like_DNA-bd_sf"/>
</dbReference>
<dbReference type="Gene3D" id="6.10.250.690">
    <property type="match status" value="1"/>
</dbReference>
<feature type="modified residue" description="4-aspartylphosphate" evidence="6">
    <location>
        <position position="52"/>
    </location>
</feature>
<organism evidence="10 11">
    <name type="scientific">Clostridium oceanicum</name>
    <dbReference type="NCBI Taxonomy" id="1543"/>
    <lineage>
        <taxon>Bacteria</taxon>
        <taxon>Bacillati</taxon>
        <taxon>Bacillota</taxon>
        <taxon>Clostridia</taxon>
        <taxon>Eubacteriales</taxon>
        <taxon>Clostridiaceae</taxon>
        <taxon>Clostridium</taxon>
    </lineage>
</organism>
<dbReference type="PANTHER" id="PTHR48111:SF43">
    <property type="entry name" value="STAGE 0 SPORULATION PROTEIN A HOMOLOG"/>
    <property type="match status" value="1"/>
</dbReference>
<feature type="DNA-binding region" description="OmpR/PhoB-type" evidence="7">
    <location>
        <begin position="126"/>
        <end position="224"/>
    </location>
</feature>
<dbReference type="SMART" id="SM00448">
    <property type="entry name" value="REC"/>
    <property type="match status" value="1"/>
</dbReference>
<feature type="domain" description="Response regulatory" evidence="8">
    <location>
        <begin position="3"/>
        <end position="116"/>
    </location>
</feature>
<accession>A0ABP3URE5</accession>
<dbReference type="InterPro" id="IPR016032">
    <property type="entry name" value="Sig_transdc_resp-reg_C-effctor"/>
</dbReference>
<dbReference type="Proteomes" id="UP001501510">
    <property type="component" value="Unassembled WGS sequence"/>
</dbReference>
<comment type="function">
    <text evidence="5">May play the central regulatory role in sporulation. It may be an element of the effector pathway responsible for the activation of sporulation genes in response to nutritional stress. Spo0A may act in concert with spo0H (a sigma factor) to control the expression of some genes that are critical to the sporulation process.</text>
</comment>
<dbReference type="SMART" id="SM00862">
    <property type="entry name" value="Trans_reg_C"/>
    <property type="match status" value="1"/>
</dbReference>
<evidence type="ECO:0000256" key="1">
    <source>
        <dbReference type="ARBA" id="ARBA00018672"/>
    </source>
</evidence>
<name>A0ABP3URE5_9CLOT</name>
<evidence type="ECO:0000256" key="7">
    <source>
        <dbReference type="PROSITE-ProRule" id="PRU01091"/>
    </source>
</evidence>
<dbReference type="SUPFAM" id="SSF46894">
    <property type="entry name" value="C-terminal effector domain of the bipartite response regulators"/>
    <property type="match status" value="1"/>
</dbReference>
<dbReference type="InterPro" id="IPR001867">
    <property type="entry name" value="OmpR/PhoB-type_DNA-bd"/>
</dbReference>
<evidence type="ECO:0000313" key="10">
    <source>
        <dbReference type="EMBL" id="GAA0740954.1"/>
    </source>
</evidence>
<reference evidence="11" key="1">
    <citation type="journal article" date="2019" name="Int. J. Syst. Evol. Microbiol.">
        <title>The Global Catalogue of Microorganisms (GCM) 10K type strain sequencing project: providing services to taxonomists for standard genome sequencing and annotation.</title>
        <authorList>
            <consortium name="The Broad Institute Genomics Platform"/>
            <consortium name="The Broad Institute Genome Sequencing Center for Infectious Disease"/>
            <person name="Wu L."/>
            <person name="Ma J."/>
        </authorList>
    </citation>
    <scope>NUCLEOTIDE SEQUENCE [LARGE SCALE GENOMIC DNA]</scope>
    <source>
        <strain evidence="11">JCM 1407</strain>
    </source>
</reference>
<dbReference type="Gene3D" id="3.40.50.2300">
    <property type="match status" value="1"/>
</dbReference>
<keyword evidence="4" id="KW-0804">Transcription</keyword>
<keyword evidence="11" id="KW-1185">Reference proteome</keyword>
<dbReference type="RefSeq" id="WP_343761574.1">
    <property type="nucleotide sequence ID" value="NZ_BAAACG010000010.1"/>
</dbReference>
<evidence type="ECO:0000256" key="2">
    <source>
        <dbReference type="ARBA" id="ARBA00023015"/>
    </source>
</evidence>
<evidence type="ECO:0000313" key="11">
    <source>
        <dbReference type="Proteomes" id="UP001501510"/>
    </source>
</evidence>
<dbReference type="PANTHER" id="PTHR48111">
    <property type="entry name" value="REGULATOR OF RPOS"/>
    <property type="match status" value="1"/>
</dbReference>
<keyword evidence="6" id="KW-0597">Phosphoprotein</keyword>